<sequence>IILLPQTKTNSNPPSKFLLSWTIEAVITTPSCQLSSVIIRKLCGATAWKELFSRSLIRRRILPNSATPSLLVSFVVGRDD</sequence>
<evidence type="ECO:0000313" key="2">
    <source>
        <dbReference type="Proteomes" id="UP000541444"/>
    </source>
</evidence>
<name>A0A7J7L156_9MAGN</name>
<keyword evidence="2" id="KW-1185">Reference proteome</keyword>
<dbReference type="Proteomes" id="UP000541444">
    <property type="component" value="Unassembled WGS sequence"/>
</dbReference>
<organism evidence="1 2">
    <name type="scientific">Kingdonia uniflora</name>
    <dbReference type="NCBI Taxonomy" id="39325"/>
    <lineage>
        <taxon>Eukaryota</taxon>
        <taxon>Viridiplantae</taxon>
        <taxon>Streptophyta</taxon>
        <taxon>Embryophyta</taxon>
        <taxon>Tracheophyta</taxon>
        <taxon>Spermatophyta</taxon>
        <taxon>Magnoliopsida</taxon>
        <taxon>Ranunculales</taxon>
        <taxon>Circaeasteraceae</taxon>
        <taxon>Kingdonia</taxon>
    </lineage>
</organism>
<comment type="caution">
    <text evidence="1">The sequence shown here is derived from an EMBL/GenBank/DDBJ whole genome shotgun (WGS) entry which is preliminary data.</text>
</comment>
<dbReference type="AlphaFoldDB" id="A0A7J7L156"/>
<accession>A0A7J7L156</accession>
<reference evidence="1 2" key="1">
    <citation type="journal article" date="2020" name="IScience">
        <title>Genome Sequencing of the Endangered Kingdonia uniflora (Circaeasteraceae, Ranunculales) Reveals Potential Mechanisms of Evolutionary Specialization.</title>
        <authorList>
            <person name="Sun Y."/>
            <person name="Deng T."/>
            <person name="Zhang A."/>
            <person name="Moore M.J."/>
            <person name="Landis J.B."/>
            <person name="Lin N."/>
            <person name="Zhang H."/>
            <person name="Zhang X."/>
            <person name="Huang J."/>
            <person name="Zhang X."/>
            <person name="Sun H."/>
            <person name="Wang H."/>
        </authorList>
    </citation>
    <scope>NUCLEOTIDE SEQUENCE [LARGE SCALE GENOMIC DNA]</scope>
    <source>
        <strain evidence="1">TB1705</strain>
        <tissue evidence="1">Leaf</tissue>
    </source>
</reference>
<proteinExistence type="predicted"/>
<protein>
    <submittedName>
        <fullName evidence="1">Uncharacterized protein</fullName>
    </submittedName>
</protein>
<dbReference type="EMBL" id="JACGCM010002722">
    <property type="protein sequence ID" value="KAF6136356.1"/>
    <property type="molecule type" value="Genomic_DNA"/>
</dbReference>
<evidence type="ECO:0000313" key="1">
    <source>
        <dbReference type="EMBL" id="KAF6136356.1"/>
    </source>
</evidence>
<feature type="non-terminal residue" evidence="1">
    <location>
        <position position="1"/>
    </location>
</feature>
<gene>
    <name evidence="1" type="ORF">GIB67_028046</name>
</gene>